<dbReference type="InterPro" id="IPR025877">
    <property type="entry name" value="MobA-like_NTP_Trfase"/>
</dbReference>
<organism evidence="10 11">
    <name type="scientific">Paenibacillus lentus</name>
    <dbReference type="NCBI Taxonomy" id="1338368"/>
    <lineage>
        <taxon>Bacteria</taxon>
        <taxon>Bacillati</taxon>
        <taxon>Bacillota</taxon>
        <taxon>Bacilli</taxon>
        <taxon>Bacillales</taxon>
        <taxon>Paenibacillaceae</taxon>
        <taxon>Paenibacillus</taxon>
    </lineage>
</organism>
<dbReference type="InterPro" id="IPR013482">
    <property type="entry name" value="Molybde_CF_guanTrfase"/>
</dbReference>
<evidence type="ECO:0000256" key="4">
    <source>
        <dbReference type="ARBA" id="ARBA00022741"/>
    </source>
</evidence>
<dbReference type="GO" id="GO:0005737">
    <property type="term" value="C:cytoplasm"/>
    <property type="evidence" value="ECO:0007669"/>
    <property type="project" value="UniProtKB-SubCell"/>
</dbReference>
<comment type="function">
    <text evidence="8">Transfers a GMP moiety from GTP to Mo-molybdopterin (Mo-MPT) cofactor (Moco or molybdenum cofactor) to form Mo-molybdopterin guanine dinucleotide (Mo-MGD) cofactor.</text>
</comment>
<feature type="domain" description="MobA-like NTP transferase" evidence="9">
    <location>
        <begin position="5"/>
        <end position="159"/>
    </location>
</feature>
<dbReference type="RefSeq" id="WP_125081940.1">
    <property type="nucleotide sequence ID" value="NZ_CP034248.1"/>
</dbReference>
<evidence type="ECO:0000259" key="9">
    <source>
        <dbReference type="Pfam" id="PF12804"/>
    </source>
</evidence>
<feature type="binding site" evidence="8">
    <location>
        <position position="65"/>
    </location>
    <ligand>
        <name>GTP</name>
        <dbReference type="ChEBI" id="CHEBI:37565"/>
    </ligand>
</feature>
<dbReference type="InterPro" id="IPR029044">
    <property type="entry name" value="Nucleotide-diphossugar_trans"/>
</dbReference>
<comment type="catalytic activity">
    <reaction evidence="8">
        <text>Mo-molybdopterin + GTP + H(+) = Mo-molybdopterin guanine dinucleotide + diphosphate</text>
        <dbReference type="Rhea" id="RHEA:34243"/>
        <dbReference type="ChEBI" id="CHEBI:15378"/>
        <dbReference type="ChEBI" id="CHEBI:33019"/>
        <dbReference type="ChEBI" id="CHEBI:37565"/>
        <dbReference type="ChEBI" id="CHEBI:71302"/>
        <dbReference type="ChEBI" id="CHEBI:71310"/>
        <dbReference type="EC" id="2.7.7.77"/>
    </reaction>
</comment>
<comment type="caution">
    <text evidence="8">Lacks conserved residue(s) required for the propagation of feature annotation.</text>
</comment>
<dbReference type="EC" id="2.7.7.77" evidence="8"/>
<evidence type="ECO:0000256" key="6">
    <source>
        <dbReference type="ARBA" id="ARBA00023134"/>
    </source>
</evidence>
<evidence type="ECO:0000256" key="2">
    <source>
        <dbReference type="ARBA" id="ARBA00022679"/>
    </source>
</evidence>
<dbReference type="EMBL" id="CP034248">
    <property type="protein sequence ID" value="AZK45844.1"/>
    <property type="molecule type" value="Genomic_DNA"/>
</dbReference>
<dbReference type="GO" id="GO:0046872">
    <property type="term" value="F:metal ion binding"/>
    <property type="evidence" value="ECO:0007669"/>
    <property type="project" value="UniProtKB-KW"/>
</dbReference>
<comment type="domain">
    <text evidence="8">The N-terminal domain determines nucleotide recognition and specific binding, while the C-terminal domain determines the specific binding to the target protein.</text>
</comment>
<sequence length="212" mass="23157">MEWTAIILAGGKSSRMGTNKAVLPLGGQPVIEHLVRELQKATGNIVISCGQSSEYAELGLPLLYDIYPRCGPLAGLHAGLAASPHRWNLVVSCDMPFVNASLAQYLVKQALELEGRGAEDGGRAIEAVIPRVNGQIHPLLAMYRCTVLPGLEQMLDDGCLKVKQWTSGLAVRYITGEELSRASGIPLEMIVFNMNRPEDYQAAQFYFEQNKT</sequence>
<accession>A0A3Q8S461</accession>
<evidence type="ECO:0000256" key="8">
    <source>
        <dbReference type="HAMAP-Rule" id="MF_00316"/>
    </source>
</evidence>
<dbReference type="Pfam" id="PF12804">
    <property type="entry name" value="NTP_transf_3"/>
    <property type="match status" value="1"/>
</dbReference>
<keyword evidence="6 8" id="KW-0342">GTP-binding</keyword>
<keyword evidence="3 8" id="KW-0479">Metal-binding</keyword>
<comment type="similarity">
    <text evidence="8">Belongs to the MobA family.</text>
</comment>
<comment type="cofactor">
    <cofactor evidence="8">
        <name>Mg(2+)</name>
        <dbReference type="ChEBI" id="CHEBI:18420"/>
    </cofactor>
</comment>
<dbReference type="SUPFAM" id="SSF53448">
    <property type="entry name" value="Nucleotide-diphospho-sugar transferases"/>
    <property type="match status" value="1"/>
</dbReference>
<gene>
    <name evidence="8" type="primary">mobA</name>
    <name evidence="10" type="ORF">EIM92_06190</name>
</gene>
<dbReference type="CDD" id="cd02503">
    <property type="entry name" value="MobA"/>
    <property type="match status" value="1"/>
</dbReference>
<dbReference type="Proteomes" id="UP000273145">
    <property type="component" value="Chromosome"/>
</dbReference>
<dbReference type="GO" id="GO:0005525">
    <property type="term" value="F:GTP binding"/>
    <property type="evidence" value="ECO:0007669"/>
    <property type="project" value="UniProtKB-UniRule"/>
</dbReference>
<feature type="binding site" evidence="8">
    <location>
        <position position="94"/>
    </location>
    <ligand>
        <name>GTP</name>
        <dbReference type="ChEBI" id="CHEBI:37565"/>
    </ligand>
</feature>
<evidence type="ECO:0000313" key="11">
    <source>
        <dbReference type="Proteomes" id="UP000273145"/>
    </source>
</evidence>
<dbReference type="AlphaFoldDB" id="A0A3Q8S461"/>
<evidence type="ECO:0000256" key="5">
    <source>
        <dbReference type="ARBA" id="ARBA00022842"/>
    </source>
</evidence>
<keyword evidence="5 8" id="KW-0460">Magnesium</keyword>
<reference evidence="10 11" key="1">
    <citation type="submission" date="2018-11" db="EMBL/GenBank/DDBJ databases">
        <title>Genome sequencing of Paenibacillus lentus DSM25539(T).</title>
        <authorList>
            <person name="Kook J.-K."/>
            <person name="Park S.-N."/>
            <person name="Lim Y.K."/>
        </authorList>
    </citation>
    <scope>NUCLEOTIDE SEQUENCE [LARGE SCALE GENOMIC DNA]</scope>
    <source>
        <strain evidence="10 11">DSM 25539</strain>
    </source>
</reference>
<keyword evidence="1 8" id="KW-0963">Cytoplasm</keyword>
<keyword evidence="11" id="KW-1185">Reference proteome</keyword>
<dbReference type="HAMAP" id="MF_00316">
    <property type="entry name" value="MobA"/>
    <property type="match status" value="1"/>
</dbReference>
<dbReference type="PANTHER" id="PTHR19136">
    <property type="entry name" value="MOLYBDENUM COFACTOR GUANYLYLTRANSFERASE"/>
    <property type="match status" value="1"/>
</dbReference>
<proteinExistence type="inferred from homology"/>
<feature type="binding site" evidence="8">
    <location>
        <begin position="8"/>
        <end position="10"/>
    </location>
    <ligand>
        <name>GTP</name>
        <dbReference type="ChEBI" id="CHEBI:37565"/>
    </ligand>
</feature>
<evidence type="ECO:0000256" key="3">
    <source>
        <dbReference type="ARBA" id="ARBA00022723"/>
    </source>
</evidence>
<evidence type="ECO:0000256" key="1">
    <source>
        <dbReference type="ARBA" id="ARBA00022490"/>
    </source>
</evidence>
<keyword evidence="10" id="KW-0548">Nucleotidyltransferase</keyword>
<evidence type="ECO:0000313" key="10">
    <source>
        <dbReference type="EMBL" id="AZK45844.1"/>
    </source>
</evidence>
<dbReference type="PANTHER" id="PTHR19136:SF81">
    <property type="entry name" value="MOLYBDENUM COFACTOR GUANYLYLTRANSFERASE"/>
    <property type="match status" value="1"/>
</dbReference>
<evidence type="ECO:0000256" key="7">
    <source>
        <dbReference type="ARBA" id="ARBA00023150"/>
    </source>
</evidence>
<dbReference type="OrthoDB" id="9788394at2"/>
<protein>
    <recommendedName>
        <fullName evidence="8">Probable molybdenum cofactor guanylyltransferase</fullName>
        <shortName evidence="8">MoCo guanylyltransferase</shortName>
        <ecNumber evidence="8">2.7.7.77</ecNumber>
    </recommendedName>
    <alternativeName>
        <fullName evidence="8">GTP:molybdopterin guanylyltransferase</fullName>
    </alternativeName>
    <alternativeName>
        <fullName evidence="8">Mo-MPT guanylyltransferase</fullName>
    </alternativeName>
    <alternativeName>
        <fullName evidence="8">Molybdopterin guanylyltransferase</fullName>
    </alternativeName>
    <alternativeName>
        <fullName evidence="8">Molybdopterin-guanine dinucleotide synthase</fullName>
        <shortName evidence="8">MGD synthase</shortName>
    </alternativeName>
</protein>
<dbReference type="KEGG" id="plen:EIM92_06190"/>
<comment type="subcellular location">
    <subcellularLocation>
        <location evidence="8">Cytoplasm</location>
    </subcellularLocation>
</comment>
<feature type="binding site" evidence="8">
    <location>
        <position position="20"/>
    </location>
    <ligand>
        <name>GTP</name>
        <dbReference type="ChEBI" id="CHEBI:37565"/>
    </ligand>
</feature>
<feature type="binding site" evidence="8">
    <location>
        <position position="94"/>
    </location>
    <ligand>
        <name>Mg(2+)</name>
        <dbReference type="ChEBI" id="CHEBI:18420"/>
    </ligand>
</feature>
<dbReference type="GO" id="GO:0061603">
    <property type="term" value="F:molybdenum cofactor guanylyltransferase activity"/>
    <property type="evidence" value="ECO:0007669"/>
    <property type="project" value="UniProtKB-EC"/>
</dbReference>
<keyword evidence="7 8" id="KW-0501">Molybdenum cofactor biosynthesis</keyword>
<keyword evidence="4 8" id="KW-0547">Nucleotide-binding</keyword>
<keyword evidence="2 8" id="KW-0808">Transferase</keyword>
<dbReference type="Gene3D" id="3.90.550.10">
    <property type="entry name" value="Spore Coat Polysaccharide Biosynthesis Protein SpsA, Chain A"/>
    <property type="match status" value="1"/>
</dbReference>
<dbReference type="GO" id="GO:1902758">
    <property type="term" value="P:bis(molybdopterin guanine dinucleotide)molybdenum biosynthetic process"/>
    <property type="evidence" value="ECO:0007669"/>
    <property type="project" value="TreeGrafter"/>
</dbReference>
<name>A0A3Q8S461_9BACL</name>